<organism evidence="4 5">
    <name type="scientific">Camelina sativa</name>
    <name type="common">False flax</name>
    <name type="synonym">Myagrum sativum</name>
    <dbReference type="NCBI Taxonomy" id="90675"/>
    <lineage>
        <taxon>Eukaryota</taxon>
        <taxon>Viridiplantae</taxon>
        <taxon>Streptophyta</taxon>
        <taxon>Embryophyta</taxon>
        <taxon>Tracheophyta</taxon>
        <taxon>Spermatophyta</taxon>
        <taxon>Magnoliopsida</taxon>
        <taxon>eudicotyledons</taxon>
        <taxon>Gunneridae</taxon>
        <taxon>Pentapetalae</taxon>
        <taxon>rosids</taxon>
        <taxon>malvids</taxon>
        <taxon>Brassicales</taxon>
        <taxon>Brassicaceae</taxon>
        <taxon>Camelineae</taxon>
        <taxon>Camelina</taxon>
    </lineage>
</organism>
<dbReference type="Proteomes" id="UP000694864">
    <property type="component" value="Chromosome 15"/>
</dbReference>
<gene>
    <name evidence="5" type="primary">LOC104745868</name>
</gene>
<name>A0ABM1QZP1_CAMSA</name>
<evidence type="ECO:0000256" key="1">
    <source>
        <dbReference type="PROSITE-ProRule" id="PRU00176"/>
    </source>
</evidence>
<dbReference type="SUPFAM" id="SSF54928">
    <property type="entry name" value="RNA-binding domain, RBD"/>
    <property type="match status" value="1"/>
</dbReference>
<reference evidence="5" key="2">
    <citation type="submission" date="2025-08" db="UniProtKB">
        <authorList>
            <consortium name="RefSeq"/>
        </authorList>
    </citation>
    <scope>IDENTIFICATION</scope>
    <source>
        <tissue evidence="5">Leaf</tissue>
    </source>
</reference>
<feature type="region of interest" description="Disordered" evidence="2">
    <location>
        <begin position="18"/>
        <end position="61"/>
    </location>
</feature>
<feature type="compositionally biased region" description="Basic and acidic residues" evidence="2">
    <location>
        <begin position="44"/>
        <end position="54"/>
    </location>
</feature>
<dbReference type="InterPro" id="IPR012677">
    <property type="entry name" value="Nucleotide-bd_a/b_plait_sf"/>
</dbReference>
<sequence>NAVEKFFNRIRDKQPVRRLTSSAAASSRASPVKYIHPDLGSTKLRKEDNRDGKLTSRTSSGRRVSFLDERADHVHARKNHHVNTDTTSRGPITKTRAFGELHASGSSVDAKASKRRKLILNTPETDDYDGSGPQLGEKKFIKKPPLLEKAPNQNIKKSSWYKKLPFEEELKAAIEESRVLLIENLEPSYTSLEVEELCRHAFNERVDAEMIPASLMSSPHRGRALVIFGTTKAADSALSRLADECLMLPGQRALVGSRNIPVEIGKRRTFTGHFSMLDRSLMTTQKRKAVSTSHCTQPNHAVDSMAYEWLALQAKSELSLKKLSEIQAEEIDILKRIKQQGTKGKQQ</sequence>
<proteinExistence type="predicted"/>
<dbReference type="InterPro" id="IPR000504">
    <property type="entry name" value="RRM_dom"/>
</dbReference>
<protein>
    <submittedName>
        <fullName evidence="5">Protein ANTI-SILENCING 1-like</fullName>
    </submittedName>
</protein>
<evidence type="ECO:0000259" key="3">
    <source>
        <dbReference type="PROSITE" id="PS50102"/>
    </source>
</evidence>
<feature type="non-terminal residue" evidence="5">
    <location>
        <position position="1"/>
    </location>
</feature>
<reference evidence="4" key="1">
    <citation type="journal article" date="2014" name="Nat. Commun.">
        <title>The emerging biofuel crop Camelina sativa retains a highly undifferentiated hexaploid genome structure.</title>
        <authorList>
            <person name="Kagale S."/>
            <person name="Koh C."/>
            <person name="Nixon J."/>
            <person name="Bollina V."/>
            <person name="Clarke W.E."/>
            <person name="Tuteja R."/>
            <person name="Spillane C."/>
            <person name="Robinson S.J."/>
            <person name="Links M.G."/>
            <person name="Clarke C."/>
            <person name="Higgins E.E."/>
            <person name="Huebert T."/>
            <person name="Sharpe A.G."/>
            <person name="Parkin I.A."/>
        </authorList>
    </citation>
    <scope>NUCLEOTIDE SEQUENCE [LARGE SCALE GENOMIC DNA]</scope>
    <source>
        <strain evidence="4">cv. DH55</strain>
    </source>
</reference>
<feature type="domain" description="RRM" evidence="3">
    <location>
        <begin position="178"/>
        <end position="267"/>
    </location>
</feature>
<accession>A0ABM1QZP1</accession>
<feature type="compositionally biased region" description="Low complexity" evidence="2">
    <location>
        <begin position="21"/>
        <end position="30"/>
    </location>
</feature>
<keyword evidence="4" id="KW-1185">Reference proteome</keyword>
<keyword evidence="1" id="KW-0694">RNA-binding</keyword>
<evidence type="ECO:0000256" key="2">
    <source>
        <dbReference type="SAM" id="MobiDB-lite"/>
    </source>
</evidence>
<evidence type="ECO:0000313" key="5">
    <source>
        <dbReference type="RefSeq" id="XP_019092229.1"/>
    </source>
</evidence>
<dbReference type="Gene3D" id="3.30.70.330">
    <property type="match status" value="1"/>
</dbReference>
<evidence type="ECO:0000313" key="4">
    <source>
        <dbReference type="Proteomes" id="UP000694864"/>
    </source>
</evidence>
<dbReference type="InterPro" id="IPR035979">
    <property type="entry name" value="RBD_domain_sf"/>
</dbReference>
<dbReference type="PANTHER" id="PTHR47073">
    <property type="entry name" value="PROTEIN ANTI-SILENCING 1"/>
    <property type="match status" value="1"/>
</dbReference>
<dbReference type="GeneID" id="104745868"/>
<dbReference type="RefSeq" id="XP_019092229.1">
    <property type="nucleotide sequence ID" value="XM_019236684.1"/>
</dbReference>
<dbReference type="PROSITE" id="PS50102">
    <property type="entry name" value="RRM"/>
    <property type="match status" value="1"/>
</dbReference>
<dbReference type="PANTHER" id="PTHR47073:SF10">
    <property type="entry name" value="NUCLEIC ACID BINDING PROTEIN"/>
    <property type="match status" value="1"/>
</dbReference>